<feature type="region of interest" description="Disordered" evidence="1">
    <location>
        <begin position="53"/>
        <end position="75"/>
    </location>
</feature>
<feature type="compositionally biased region" description="Low complexity" evidence="1">
    <location>
        <begin position="62"/>
        <end position="74"/>
    </location>
</feature>
<sequence length="99" mass="10115">MAPGAVKSPIMPSFLGPLGMERDSAVMGAQTPQLTPPGVQGLTTSILGSVISGLQKPKQTDSGPPSSGVSLLGEPPKDFKIPLNPYLNLHSLLPASQLG</sequence>
<organism evidence="2 3">
    <name type="scientific">Gekko japonicus</name>
    <name type="common">Schlegel's Japanese gecko</name>
    <dbReference type="NCBI Taxonomy" id="146911"/>
    <lineage>
        <taxon>Eukaryota</taxon>
        <taxon>Metazoa</taxon>
        <taxon>Chordata</taxon>
        <taxon>Craniata</taxon>
        <taxon>Vertebrata</taxon>
        <taxon>Euteleostomi</taxon>
        <taxon>Lepidosauria</taxon>
        <taxon>Squamata</taxon>
        <taxon>Bifurcata</taxon>
        <taxon>Gekkota</taxon>
        <taxon>Gekkonidae</taxon>
        <taxon>Gekkoninae</taxon>
        <taxon>Gekko</taxon>
    </lineage>
</organism>
<protein>
    <submittedName>
        <fullName evidence="3">Ribonucleoprotein PTB-binding 1-like</fullName>
    </submittedName>
</protein>
<dbReference type="RefSeq" id="XP_015282289.1">
    <property type="nucleotide sequence ID" value="XM_015426803.1"/>
</dbReference>
<keyword evidence="2" id="KW-1185">Reference proteome</keyword>
<feature type="non-terminal residue" evidence="3">
    <location>
        <position position="99"/>
    </location>
</feature>
<accession>A0ABM1L8K2</accession>
<name>A0ABM1L8K2_GEKJA</name>
<gene>
    <name evidence="3" type="primary">LOC107123556</name>
</gene>
<evidence type="ECO:0000256" key="1">
    <source>
        <dbReference type="SAM" id="MobiDB-lite"/>
    </source>
</evidence>
<proteinExistence type="predicted"/>
<dbReference type="GeneID" id="107123556"/>
<evidence type="ECO:0000313" key="2">
    <source>
        <dbReference type="Proteomes" id="UP000694871"/>
    </source>
</evidence>
<reference evidence="3" key="1">
    <citation type="submission" date="2025-08" db="UniProtKB">
        <authorList>
            <consortium name="RefSeq"/>
        </authorList>
    </citation>
    <scope>IDENTIFICATION</scope>
</reference>
<evidence type="ECO:0000313" key="3">
    <source>
        <dbReference type="RefSeq" id="XP_015282289.1"/>
    </source>
</evidence>
<dbReference type="Proteomes" id="UP000694871">
    <property type="component" value="Unplaced"/>
</dbReference>